<dbReference type="AlphaFoldDB" id="A0A7J0EFF5"/>
<evidence type="ECO:0000313" key="2">
    <source>
        <dbReference type="Proteomes" id="UP000585474"/>
    </source>
</evidence>
<gene>
    <name evidence="1" type="ORF">Acr_03g0011410</name>
</gene>
<reference evidence="1 2" key="1">
    <citation type="submission" date="2019-07" db="EMBL/GenBank/DDBJ databases">
        <title>De Novo Assembly of kiwifruit Actinidia rufa.</title>
        <authorList>
            <person name="Sugita-Konishi S."/>
            <person name="Sato K."/>
            <person name="Mori E."/>
            <person name="Abe Y."/>
            <person name="Kisaki G."/>
            <person name="Hamano K."/>
            <person name="Suezawa K."/>
            <person name="Otani M."/>
            <person name="Fukuda T."/>
            <person name="Manabe T."/>
            <person name="Gomi K."/>
            <person name="Tabuchi M."/>
            <person name="Akimitsu K."/>
            <person name="Kataoka I."/>
        </authorList>
    </citation>
    <scope>NUCLEOTIDE SEQUENCE [LARGE SCALE GENOMIC DNA]</scope>
    <source>
        <strain evidence="2">cv. Fuchu</strain>
    </source>
</reference>
<organism evidence="1 2">
    <name type="scientific">Actinidia rufa</name>
    <dbReference type="NCBI Taxonomy" id="165716"/>
    <lineage>
        <taxon>Eukaryota</taxon>
        <taxon>Viridiplantae</taxon>
        <taxon>Streptophyta</taxon>
        <taxon>Embryophyta</taxon>
        <taxon>Tracheophyta</taxon>
        <taxon>Spermatophyta</taxon>
        <taxon>Magnoliopsida</taxon>
        <taxon>eudicotyledons</taxon>
        <taxon>Gunneridae</taxon>
        <taxon>Pentapetalae</taxon>
        <taxon>asterids</taxon>
        <taxon>Ericales</taxon>
        <taxon>Actinidiaceae</taxon>
        <taxon>Actinidia</taxon>
    </lineage>
</organism>
<dbReference type="Proteomes" id="UP000585474">
    <property type="component" value="Unassembled WGS sequence"/>
</dbReference>
<evidence type="ECO:0000313" key="1">
    <source>
        <dbReference type="EMBL" id="GFY84367.1"/>
    </source>
</evidence>
<proteinExistence type="predicted"/>
<comment type="caution">
    <text evidence="1">The sequence shown here is derived from an EMBL/GenBank/DDBJ whole genome shotgun (WGS) entry which is preliminary data.</text>
</comment>
<sequence length="156" mass="17498">MKNCSSYTPSTYNIQRQISVQEEMVKKKRNATWIGKGSSEVAKMEGIDGGSLMGPSLAMVVVMVMVGSTTRVSHSSALFQSLLFEAYGRTVNPRSFGPKPFADDRKPAMAVTTWKFIIKSADMGEDVQKEGRRRGNRRIPFSLFRDFVYFLISIAR</sequence>
<keyword evidence="2" id="KW-1185">Reference proteome</keyword>
<dbReference type="EMBL" id="BJWL01000003">
    <property type="protein sequence ID" value="GFY84367.1"/>
    <property type="molecule type" value="Genomic_DNA"/>
</dbReference>
<name>A0A7J0EFF5_9ERIC</name>
<accession>A0A7J0EFF5</accession>
<protein>
    <submittedName>
        <fullName evidence="1">Sodium hydrogen exchanger 4</fullName>
    </submittedName>
</protein>